<dbReference type="GO" id="GO:0004831">
    <property type="term" value="F:tyrosine-tRNA ligase activity"/>
    <property type="evidence" value="ECO:0007669"/>
    <property type="project" value="UniProtKB-EC"/>
</dbReference>
<keyword evidence="6 11" id="KW-0648">Protein biosynthesis</keyword>
<dbReference type="EC" id="6.1.1.1" evidence="1"/>
<dbReference type="Gene3D" id="3.10.290.10">
    <property type="entry name" value="RNA-binding S4 domain"/>
    <property type="match status" value="1"/>
</dbReference>
<evidence type="ECO:0000256" key="4">
    <source>
        <dbReference type="ARBA" id="ARBA00022840"/>
    </source>
</evidence>
<dbReference type="InterPro" id="IPR014729">
    <property type="entry name" value="Rossmann-like_a/b/a_fold"/>
</dbReference>
<dbReference type="KEGG" id="mgl:MGL_1631"/>
<dbReference type="VEuPathDB" id="FungiDB:MGL_1631"/>
<dbReference type="OrthoDB" id="337870at2759"/>
<evidence type="ECO:0000256" key="6">
    <source>
        <dbReference type="ARBA" id="ARBA00022917"/>
    </source>
</evidence>
<accession>A8PYB8</accession>
<dbReference type="SUPFAM" id="SSF55174">
    <property type="entry name" value="Alpha-L RNA-binding motif"/>
    <property type="match status" value="1"/>
</dbReference>
<dbReference type="Pfam" id="PF22421">
    <property type="entry name" value="SYY_C-terminal"/>
    <property type="match status" value="1"/>
</dbReference>
<dbReference type="Pfam" id="PF00579">
    <property type="entry name" value="tRNA-synt_1b"/>
    <property type="match status" value="1"/>
</dbReference>
<dbReference type="InterPro" id="IPR054608">
    <property type="entry name" value="SYY-like_C"/>
</dbReference>
<dbReference type="GO" id="GO:0005739">
    <property type="term" value="C:mitochondrion"/>
    <property type="evidence" value="ECO:0007669"/>
    <property type="project" value="TreeGrafter"/>
</dbReference>
<dbReference type="EMBL" id="AAYY01000004">
    <property type="protein sequence ID" value="EDP44234.1"/>
    <property type="molecule type" value="Genomic_DNA"/>
</dbReference>
<evidence type="ECO:0000259" key="12">
    <source>
        <dbReference type="Pfam" id="PF22421"/>
    </source>
</evidence>
<dbReference type="STRING" id="425265.A8PYB8"/>
<evidence type="ECO:0000256" key="5">
    <source>
        <dbReference type="ARBA" id="ARBA00022884"/>
    </source>
</evidence>
<dbReference type="PROSITE" id="PS50889">
    <property type="entry name" value="S4"/>
    <property type="match status" value="1"/>
</dbReference>
<evidence type="ECO:0000313" key="14">
    <source>
        <dbReference type="Proteomes" id="UP000008837"/>
    </source>
</evidence>
<dbReference type="FunFam" id="1.10.240.10:FF:000001">
    <property type="entry name" value="Tyrosine--tRNA ligase"/>
    <property type="match status" value="1"/>
</dbReference>
<dbReference type="InterPro" id="IPR002305">
    <property type="entry name" value="aa-tRNA-synth_Ic"/>
</dbReference>
<gene>
    <name evidence="13" type="ORF">MGL_1631</name>
</gene>
<evidence type="ECO:0000256" key="9">
    <source>
        <dbReference type="ARBA" id="ARBA00048248"/>
    </source>
</evidence>
<evidence type="ECO:0000256" key="3">
    <source>
        <dbReference type="ARBA" id="ARBA00022741"/>
    </source>
</evidence>
<evidence type="ECO:0000313" key="13">
    <source>
        <dbReference type="EMBL" id="EDP44234.1"/>
    </source>
</evidence>
<comment type="similarity">
    <text evidence="11">Belongs to the class-I aminoacyl-tRNA synthetase family.</text>
</comment>
<evidence type="ECO:0000256" key="7">
    <source>
        <dbReference type="ARBA" id="ARBA00023146"/>
    </source>
</evidence>
<dbReference type="InterPro" id="IPR001412">
    <property type="entry name" value="aa-tRNA-synth_I_CS"/>
</dbReference>
<dbReference type="NCBIfam" id="TIGR00234">
    <property type="entry name" value="tyrS"/>
    <property type="match status" value="1"/>
</dbReference>
<keyword evidence="4 11" id="KW-0067">ATP-binding</keyword>
<dbReference type="GO" id="GO:0005524">
    <property type="term" value="F:ATP binding"/>
    <property type="evidence" value="ECO:0007669"/>
    <property type="project" value="UniProtKB-KW"/>
</dbReference>
<evidence type="ECO:0000256" key="10">
    <source>
        <dbReference type="PROSITE-ProRule" id="PRU00182"/>
    </source>
</evidence>
<dbReference type="InterPro" id="IPR036986">
    <property type="entry name" value="S4_RNA-bd_sf"/>
</dbReference>
<dbReference type="CDD" id="cd00805">
    <property type="entry name" value="TyrRS_core"/>
    <property type="match status" value="1"/>
</dbReference>
<dbReference type="InParanoid" id="A8PYB8"/>
<dbReference type="InterPro" id="IPR002307">
    <property type="entry name" value="Tyr-tRNA-ligase"/>
</dbReference>
<proteinExistence type="inferred from homology"/>
<dbReference type="GO" id="GO:0005829">
    <property type="term" value="C:cytosol"/>
    <property type="evidence" value="ECO:0007669"/>
    <property type="project" value="TreeGrafter"/>
</dbReference>
<evidence type="ECO:0000256" key="2">
    <source>
        <dbReference type="ARBA" id="ARBA00022598"/>
    </source>
</evidence>
<dbReference type="AlphaFoldDB" id="A8PYB8"/>
<protein>
    <recommendedName>
        <fullName evidence="1">tyrosine--tRNA ligase</fullName>
        <ecNumber evidence="1">6.1.1.1</ecNumber>
    </recommendedName>
    <alternativeName>
        <fullName evidence="8">Tyrosyl-tRNA synthetase</fullName>
    </alternativeName>
</protein>
<comment type="caution">
    <text evidence="13">The sequence shown here is derived from an EMBL/GenBank/DDBJ whole genome shotgun (WGS) entry which is preliminary data.</text>
</comment>
<dbReference type="SUPFAM" id="SSF52374">
    <property type="entry name" value="Nucleotidylyl transferase"/>
    <property type="match status" value="1"/>
</dbReference>
<dbReference type="FunCoup" id="A8PYB8">
    <property type="interactions" value="381"/>
</dbReference>
<dbReference type="GO" id="GO:0003723">
    <property type="term" value="F:RNA binding"/>
    <property type="evidence" value="ECO:0007669"/>
    <property type="project" value="UniProtKB-KW"/>
</dbReference>
<dbReference type="GeneID" id="5855755"/>
<keyword evidence="3 11" id="KW-0547">Nucleotide-binding</keyword>
<evidence type="ECO:0000256" key="1">
    <source>
        <dbReference type="ARBA" id="ARBA00013160"/>
    </source>
</evidence>
<keyword evidence="5 10" id="KW-0694">RNA-binding</keyword>
<dbReference type="PANTHER" id="PTHR11766:SF0">
    <property type="entry name" value="TYROSINE--TRNA LIGASE, MITOCHONDRIAL"/>
    <property type="match status" value="1"/>
</dbReference>
<organism evidence="13 14">
    <name type="scientific">Malassezia globosa (strain ATCC MYA-4612 / CBS 7966)</name>
    <name type="common">Dandruff-associated fungus</name>
    <dbReference type="NCBI Taxonomy" id="425265"/>
    <lineage>
        <taxon>Eukaryota</taxon>
        <taxon>Fungi</taxon>
        <taxon>Dikarya</taxon>
        <taxon>Basidiomycota</taxon>
        <taxon>Ustilaginomycotina</taxon>
        <taxon>Malasseziomycetes</taxon>
        <taxon>Malasseziales</taxon>
        <taxon>Malasseziaceae</taxon>
        <taxon>Malassezia</taxon>
    </lineage>
</organism>
<dbReference type="Gene3D" id="3.40.50.620">
    <property type="entry name" value="HUPs"/>
    <property type="match status" value="1"/>
</dbReference>
<name>A8PYB8_MALGO</name>
<evidence type="ECO:0000256" key="11">
    <source>
        <dbReference type="RuleBase" id="RU363036"/>
    </source>
</evidence>
<dbReference type="Gene3D" id="1.10.240.10">
    <property type="entry name" value="Tyrosyl-Transfer RNA Synthetase"/>
    <property type="match status" value="1"/>
</dbReference>
<dbReference type="CDD" id="cd00165">
    <property type="entry name" value="S4"/>
    <property type="match status" value="1"/>
</dbReference>
<keyword evidence="7 11" id="KW-0030">Aminoacyl-tRNA synthetase</keyword>
<sequence>MQACRRPITTFRSVVDVLESRGMVQATTSRALKEHLAMPGEASSTPHQHIKRTIYSGVDPSAPSLHVGNLLPLVALLHCAIYGHKALVLIGGATGAIGDPSGRSSERSALGTDQLTSNVTTIRAQIFQFFHNAAAYLSRRNILHAEPVLFGSCNQQSWENECLFQTALDIQLVNNLDWFRDIKMLDFLSSVGRYVRVNDMMARDSVKSRLFPSEGGPATTGLSFTEFSYQLMQAYDYCYLHERMGCSVQLGGSDQMGNIMAGIDLIRRQRAAHVQNDKMSDLSMRADPAYGLTLPLLMTSSGVKFGKSAGNAVWISPALLSDLDFYQYFVRSADADVERYLTSLTFMPLEEIKQVMILHSQDRSKRVAQICLANEMTELVRGPDALRRAQLATKVLFDTDVNALTLEQILYAFEGDPRLVRLTETQTMDLLRLAAEIGLVSSRSEARRLVQQGSSGLYVNNVPVKDVQAKLEPEHLLNGQFFVMRAGKSNHKIVVLEPK</sequence>
<keyword evidence="2 11" id="KW-0436">Ligase</keyword>
<reference evidence="13 14" key="1">
    <citation type="journal article" date="2007" name="Proc. Natl. Acad. Sci. U.S.A.">
        <title>Dandruff-associated Malassezia genomes reveal convergent and divergent virulence traits shared with plant and human fungal pathogens.</title>
        <authorList>
            <person name="Xu J."/>
            <person name="Saunders C.W."/>
            <person name="Hu P."/>
            <person name="Grant R.A."/>
            <person name="Boekhout T."/>
            <person name="Kuramae E.E."/>
            <person name="Kronstad J.W."/>
            <person name="Deangelis Y.M."/>
            <person name="Reeder N.L."/>
            <person name="Johnstone K.R."/>
            <person name="Leland M."/>
            <person name="Fieno A.M."/>
            <person name="Begley W.M."/>
            <person name="Sun Y."/>
            <person name="Lacey M.P."/>
            <person name="Chaudhary T."/>
            <person name="Keough T."/>
            <person name="Chu L."/>
            <person name="Sears R."/>
            <person name="Yuan B."/>
            <person name="Dawson T.L.Jr."/>
        </authorList>
    </citation>
    <scope>NUCLEOTIDE SEQUENCE [LARGE SCALE GENOMIC DNA]</scope>
    <source>
        <strain evidence="14">ATCC MYA-4612 / CBS 7966</strain>
    </source>
</reference>
<dbReference type="PROSITE" id="PS00178">
    <property type="entry name" value="AA_TRNA_LIGASE_I"/>
    <property type="match status" value="1"/>
</dbReference>
<dbReference type="PANTHER" id="PTHR11766">
    <property type="entry name" value="TYROSYL-TRNA SYNTHETASE"/>
    <property type="match status" value="1"/>
</dbReference>
<dbReference type="RefSeq" id="XP_001731448.1">
    <property type="nucleotide sequence ID" value="XM_001731396.1"/>
</dbReference>
<dbReference type="Proteomes" id="UP000008837">
    <property type="component" value="Unassembled WGS sequence"/>
</dbReference>
<feature type="domain" description="Tyrosine--tRNA ligase SYY-like C-terminal" evidence="12">
    <location>
        <begin position="423"/>
        <end position="493"/>
    </location>
</feature>
<dbReference type="InterPro" id="IPR024088">
    <property type="entry name" value="Tyr-tRNA-ligase_bac-type"/>
</dbReference>
<dbReference type="GO" id="GO:0006437">
    <property type="term" value="P:tyrosyl-tRNA aminoacylation"/>
    <property type="evidence" value="ECO:0007669"/>
    <property type="project" value="InterPro"/>
</dbReference>
<dbReference type="OMA" id="YMMAKDS"/>
<comment type="catalytic activity">
    <reaction evidence="9">
        <text>tRNA(Tyr) + L-tyrosine + ATP = L-tyrosyl-tRNA(Tyr) + AMP + diphosphate + H(+)</text>
        <dbReference type="Rhea" id="RHEA:10220"/>
        <dbReference type="Rhea" id="RHEA-COMP:9706"/>
        <dbReference type="Rhea" id="RHEA-COMP:9707"/>
        <dbReference type="ChEBI" id="CHEBI:15378"/>
        <dbReference type="ChEBI" id="CHEBI:30616"/>
        <dbReference type="ChEBI" id="CHEBI:33019"/>
        <dbReference type="ChEBI" id="CHEBI:58315"/>
        <dbReference type="ChEBI" id="CHEBI:78442"/>
        <dbReference type="ChEBI" id="CHEBI:78536"/>
        <dbReference type="ChEBI" id="CHEBI:456215"/>
        <dbReference type="EC" id="6.1.1.1"/>
    </reaction>
</comment>
<evidence type="ECO:0000256" key="8">
    <source>
        <dbReference type="ARBA" id="ARBA00033323"/>
    </source>
</evidence>
<keyword evidence="14" id="KW-1185">Reference proteome</keyword>